<gene>
    <name evidence="3" type="ORF">EW146_g9049</name>
</gene>
<dbReference type="Pfam" id="PF21413">
    <property type="entry name" value="SHQ1-like_CS"/>
    <property type="match status" value="1"/>
</dbReference>
<dbReference type="PANTHER" id="PTHR12967:SF0">
    <property type="entry name" value="PROTEIN SHQ1 HOMOLOG"/>
    <property type="match status" value="1"/>
</dbReference>
<proteinExistence type="inferred from homology"/>
<comment type="caution">
    <text evidence="3">The sequence shown here is derived from an EMBL/GenBank/DDBJ whole genome shotgun (WGS) entry which is preliminary data.</text>
</comment>
<dbReference type="CDD" id="cd00298">
    <property type="entry name" value="ACD_sHsps_p23-like"/>
    <property type="match status" value="1"/>
</dbReference>
<reference evidence="3 4" key="1">
    <citation type="submission" date="2019-02" db="EMBL/GenBank/DDBJ databases">
        <title>Genome sequencing of the rare red list fungi Bondarzewia mesenterica.</title>
        <authorList>
            <person name="Buettner E."/>
            <person name="Kellner H."/>
        </authorList>
    </citation>
    <scope>NUCLEOTIDE SEQUENCE [LARGE SCALE GENOMIC DNA]</scope>
    <source>
        <strain evidence="3 4">DSM 108281</strain>
    </source>
</reference>
<dbReference type="InterPro" id="IPR007052">
    <property type="entry name" value="CS_dom"/>
</dbReference>
<evidence type="ECO:0000256" key="1">
    <source>
        <dbReference type="ARBA" id="ARBA00005607"/>
    </source>
</evidence>
<dbReference type="EMBL" id="SGPL01000713">
    <property type="protein sequence ID" value="THH08268.1"/>
    <property type="molecule type" value="Genomic_DNA"/>
</dbReference>
<dbReference type="Gene3D" id="2.60.40.790">
    <property type="match status" value="1"/>
</dbReference>
<evidence type="ECO:0000313" key="4">
    <source>
        <dbReference type="Proteomes" id="UP000310158"/>
    </source>
</evidence>
<dbReference type="Proteomes" id="UP000310158">
    <property type="component" value="Unassembled WGS sequence"/>
</dbReference>
<dbReference type="GO" id="GO:0005737">
    <property type="term" value="C:cytoplasm"/>
    <property type="evidence" value="ECO:0007669"/>
    <property type="project" value="TreeGrafter"/>
</dbReference>
<dbReference type="GO" id="GO:0000493">
    <property type="term" value="P:box H/ACA snoRNP assembly"/>
    <property type="evidence" value="ECO:0007669"/>
    <property type="project" value="InterPro"/>
</dbReference>
<dbReference type="GO" id="GO:0005654">
    <property type="term" value="C:nucleoplasm"/>
    <property type="evidence" value="ECO:0007669"/>
    <property type="project" value="TreeGrafter"/>
</dbReference>
<dbReference type="InterPro" id="IPR048696">
    <property type="entry name" value="SHQ1-like_CS"/>
</dbReference>
<evidence type="ECO:0000313" key="3">
    <source>
        <dbReference type="EMBL" id="THH08268.1"/>
    </source>
</evidence>
<dbReference type="InterPro" id="IPR007009">
    <property type="entry name" value="Shq1_C"/>
</dbReference>
<accession>A0A4S4LBD5</accession>
<dbReference type="PANTHER" id="PTHR12967">
    <property type="entry name" value="PROTEIN SHQ1 HOMOLOG"/>
    <property type="match status" value="1"/>
</dbReference>
<dbReference type="SUPFAM" id="SSF49764">
    <property type="entry name" value="HSP20-like chaperones"/>
    <property type="match status" value="1"/>
</dbReference>
<feature type="non-terminal residue" evidence="3">
    <location>
        <position position="309"/>
    </location>
</feature>
<dbReference type="GO" id="GO:0051082">
    <property type="term" value="F:unfolded protein binding"/>
    <property type="evidence" value="ECO:0007669"/>
    <property type="project" value="TreeGrafter"/>
</dbReference>
<name>A0A4S4LBD5_9AGAM</name>
<feature type="domain" description="CS" evidence="2">
    <location>
        <begin position="1"/>
        <end position="89"/>
    </location>
</feature>
<comment type="similarity">
    <text evidence="1">Belongs to the SHQ1 family.</text>
</comment>
<dbReference type="Pfam" id="PF04925">
    <property type="entry name" value="SHQ1"/>
    <property type="match status" value="1"/>
</dbReference>
<dbReference type="InterPro" id="IPR008978">
    <property type="entry name" value="HSP20-like_chaperone"/>
</dbReference>
<sequence length="309" mass="34953">MITPRFSCSQTNESVVVSIYCPSVRASQVEIHVDGTLFTVHISPYFLRLTFPANVLEDDASSALYDPSSGYLTVTLTKEISGQQFSDLDLLAKLLAPRPTRPPQPVIQVVSSQDADDDHIDPDAIETDLVQRTQGLSLDRHTLTPEQREFLEAAENDWQLPQSVPEPLPSLHTTREKPYGFLDAYTGYFRHVSDTENEVNELGPDAETVPPIERRALRVAHENAKWDEEHYMADYADTETIDELLAWKHPHLASPEIPPFSDAENLSMLRLPRKEYLPTPSQTQSLYLTLLTFLFAYAYDARTTQHDPT</sequence>
<dbReference type="InterPro" id="IPR039742">
    <property type="entry name" value="Shq1"/>
</dbReference>
<organism evidence="3 4">
    <name type="scientific">Bondarzewia mesenterica</name>
    <dbReference type="NCBI Taxonomy" id="1095465"/>
    <lineage>
        <taxon>Eukaryota</taxon>
        <taxon>Fungi</taxon>
        <taxon>Dikarya</taxon>
        <taxon>Basidiomycota</taxon>
        <taxon>Agaricomycotina</taxon>
        <taxon>Agaricomycetes</taxon>
        <taxon>Russulales</taxon>
        <taxon>Bondarzewiaceae</taxon>
        <taxon>Bondarzewia</taxon>
    </lineage>
</organism>
<dbReference type="PROSITE" id="PS51203">
    <property type="entry name" value="CS"/>
    <property type="match status" value="1"/>
</dbReference>
<evidence type="ECO:0000259" key="2">
    <source>
        <dbReference type="PROSITE" id="PS51203"/>
    </source>
</evidence>
<keyword evidence="4" id="KW-1185">Reference proteome</keyword>
<protein>
    <recommendedName>
        <fullName evidence="2">CS domain-containing protein</fullName>
    </recommendedName>
</protein>
<dbReference type="OrthoDB" id="73639at2759"/>
<dbReference type="AlphaFoldDB" id="A0A4S4LBD5"/>